<dbReference type="Proteomes" id="UP000319817">
    <property type="component" value="Chromosome"/>
</dbReference>
<keyword evidence="1" id="KW-0812">Transmembrane</keyword>
<dbReference type="RefSeq" id="WP_145419478.1">
    <property type="nucleotide sequence ID" value="NZ_CP036526.1"/>
</dbReference>
<sequence length="138" mass="14832">MTNPYAPPSAESQLPAAARRSTIPQTVRILVTIVGTSFVGFTFLLLNSTPLDKKAGLLFLFNVPFVLAWIVLVLRSHRRSRVAGIACGIVQVIISALMLLQGIGDKEFVLGINLFIAVVPLILSVFSRPSSETGSTLP</sequence>
<feature type="transmembrane region" description="Helical" evidence="1">
    <location>
        <begin position="82"/>
        <end position="102"/>
    </location>
</feature>
<proteinExistence type="predicted"/>
<dbReference type="EMBL" id="CP036526">
    <property type="protein sequence ID" value="QDT11683.1"/>
    <property type="molecule type" value="Genomic_DNA"/>
</dbReference>
<keyword evidence="1" id="KW-1133">Transmembrane helix</keyword>
<dbReference type="OrthoDB" id="9915486at2"/>
<evidence type="ECO:0000313" key="3">
    <source>
        <dbReference type="Proteomes" id="UP000319817"/>
    </source>
</evidence>
<keyword evidence="3" id="KW-1185">Reference proteome</keyword>
<dbReference type="AlphaFoldDB" id="A0A517NX29"/>
<accession>A0A517NX29</accession>
<organism evidence="2 3">
    <name type="scientific">Stieleria marina</name>
    <dbReference type="NCBI Taxonomy" id="1930275"/>
    <lineage>
        <taxon>Bacteria</taxon>
        <taxon>Pseudomonadati</taxon>
        <taxon>Planctomycetota</taxon>
        <taxon>Planctomycetia</taxon>
        <taxon>Pirellulales</taxon>
        <taxon>Pirellulaceae</taxon>
        <taxon>Stieleria</taxon>
    </lineage>
</organism>
<feature type="transmembrane region" description="Helical" evidence="1">
    <location>
        <begin position="108"/>
        <end position="126"/>
    </location>
</feature>
<keyword evidence="1" id="KW-0472">Membrane</keyword>
<feature type="transmembrane region" description="Helical" evidence="1">
    <location>
        <begin position="29"/>
        <end position="49"/>
    </location>
</feature>
<evidence type="ECO:0000313" key="2">
    <source>
        <dbReference type="EMBL" id="QDT11683.1"/>
    </source>
</evidence>
<reference evidence="2 3" key="1">
    <citation type="submission" date="2019-02" db="EMBL/GenBank/DDBJ databases">
        <title>Deep-cultivation of Planctomycetes and their phenomic and genomic characterization uncovers novel biology.</title>
        <authorList>
            <person name="Wiegand S."/>
            <person name="Jogler M."/>
            <person name="Boedeker C."/>
            <person name="Pinto D."/>
            <person name="Vollmers J."/>
            <person name="Rivas-Marin E."/>
            <person name="Kohn T."/>
            <person name="Peeters S.H."/>
            <person name="Heuer A."/>
            <person name="Rast P."/>
            <person name="Oberbeckmann S."/>
            <person name="Bunk B."/>
            <person name="Jeske O."/>
            <person name="Meyerdierks A."/>
            <person name="Storesund J.E."/>
            <person name="Kallscheuer N."/>
            <person name="Luecker S."/>
            <person name="Lage O.M."/>
            <person name="Pohl T."/>
            <person name="Merkel B.J."/>
            <person name="Hornburger P."/>
            <person name="Mueller R.-W."/>
            <person name="Bruemmer F."/>
            <person name="Labrenz M."/>
            <person name="Spormann A.M."/>
            <person name="Op den Camp H."/>
            <person name="Overmann J."/>
            <person name="Amann R."/>
            <person name="Jetten M.S.M."/>
            <person name="Mascher T."/>
            <person name="Medema M.H."/>
            <person name="Devos D.P."/>
            <person name="Kaster A.-K."/>
            <person name="Ovreas L."/>
            <person name="Rohde M."/>
            <person name="Galperin M.Y."/>
            <person name="Jogler C."/>
        </authorList>
    </citation>
    <scope>NUCLEOTIDE SEQUENCE [LARGE SCALE GENOMIC DNA]</scope>
    <source>
        <strain evidence="2 3">K23_9</strain>
    </source>
</reference>
<feature type="transmembrane region" description="Helical" evidence="1">
    <location>
        <begin position="55"/>
        <end position="75"/>
    </location>
</feature>
<evidence type="ECO:0000256" key="1">
    <source>
        <dbReference type="SAM" id="Phobius"/>
    </source>
</evidence>
<name>A0A517NX29_9BACT</name>
<protein>
    <submittedName>
        <fullName evidence="2">Uncharacterized protein</fullName>
    </submittedName>
</protein>
<gene>
    <name evidence="2" type="ORF">K239x_36830</name>
</gene>